<feature type="region of interest" description="Disordered" evidence="1">
    <location>
        <begin position="474"/>
        <end position="525"/>
    </location>
</feature>
<feature type="compositionally biased region" description="Polar residues" evidence="1">
    <location>
        <begin position="474"/>
        <end position="487"/>
    </location>
</feature>
<evidence type="ECO:0000256" key="1">
    <source>
        <dbReference type="SAM" id="MobiDB-lite"/>
    </source>
</evidence>
<gene>
    <name evidence="2" type="ORF">Pfra01_000565100</name>
</gene>
<sequence length="625" mass="66810">MRSLTIEIRLSSLLKEIKRLIEELKLVTNRGVNSQTTTKHPQDLDRVTGSARPLEVESEMNYPVETVPVSPRRELTIQRAISPNIFARGGGVILNVGMIDGMVISKSVTDGKAMAAMPTAGAFPRRRSRSASNSSQQRRDQILQSVSGKVDNVRDASGLQVSHIETSGLALRTAQDPNAPGYLLIPSAATSGKSREPYTVRAAAVAEAAASMTMSAASVSPRQTFAVQRTQYQRSSQYNSDGTALSVPGGATKNIPPNFLINNSSLTAPLMTIISSKAPAARDATSSINKIQLQFRDSSEPSAARPQTPYRGFLGASITSPRVSNAITAEAAAIFLSSQQKAIKPPSSPRHTFISAQRAGSVFNSEYQAPPSPRKPQQSQPDDGLSLLGTNPISNAATPAALTVNGRVAVHDAQNAVQRQSSALAGALTQLPSSVGSPSLLSTGDYGPLSAQTQPKEDLKALISPRYIVTNPVAPNSSAHLSPNLKQSIVRPQGSARGFTKSSPRMRSSLATGPASSHFQHQRQPSELQRFSIAPKHGYDAEASGLLWWDEELAQSRVPFRAIFFPALVRVCDSHLLPSELSREELRVVTQYCISPDVSQSDQVAKDDVSASSSANTLIYGERCS</sequence>
<name>A0A9W6U9J2_9STRA</name>
<feature type="region of interest" description="Disordered" evidence="1">
    <location>
        <begin position="117"/>
        <end position="149"/>
    </location>
</feature>
<keyword evidence="3" id="KW-1185">Reference proteome</keyword>
<accession>A0A9W6U9J2</accession>
<feature type="compositionally biased region" description="Polar residues" evidence="1">
    <location>
        <begin position="500"/>
        <end position="525"/>
    </location>
</feature>
<dbReference type="EMBL" id="BSXT01000453">
    <property type="protein sequence ID" value="GMF27897.1"/>
    <property type="molecule type" value="Genomic_DNA"/>
</dbReference>
<comment type="caution">
    <text evidence="2">The sequence shown here is derived from an EMBL/GenBank/DDBJ whole genome shotgun (WGS) entry which is preliminary data.</text>
</comment>
<feature type="region of interest" description="Disordered" evidence="1">
    <location>
        <begin position="364"/>
        <end position="392"/>
    </location>
</feature>
<evidence type="ECO:0000313" key="3">
    <source>
        <dbReference type="Proteomes" id="UP001165121"/>
    </source>
</evidence>
<organism evidence="2 3">
    <name type="scientific">Phytophthora fragariaefolia</name>
    <dbReference type="NCBI Taxonomy" id="1490495"/>
    <lineage>
        <taxon>Eukaryota</taxon>
        <taxon>Sar</taxon>
        <taxon>Stramenopiles</taxon>
        <taxon>Oomycota</taxon>
        <taxon>Peronosporomycetes</taxon>
        <taxon>Peronosporales</taxon>
        <taxon>Peronosporaceae</taxon>
        <taxon>Phytophthora</taxon>
    </lineage>
</organism>
<proteinExistence type="predicted"/>
<dbReference type="Proteomes" id="UP001165121">
    <property type="component" value="Unassembled WGS sequence"/>
</dbReference>
<dbReference type="OrthoDB" id="129364at2759"/>
<protein>
    <submittedName>
        <fullName evidence="2">Unnamed protein product</fullName>
    </submittedName>
</protein>
<dbReference type="AlphaFoldDB" id="A0A9W6U9J2"/>
<reference evidence="2" key="1">
    <citation type="submission" date="2023-04" db="EMBL/GenBank/DDBJ databases">
        <title>Phytophthora fragariaefolia NBRC 109709.</title>
        <authorList>
            <person name="Ichikawa N."/>
            <person name="Sato H."/>
            <person name="Tonouchi N."/>
        </authorList>
    </citation>
    <scope>NUCLEOTIDE SEQUENCE</scope>
    <source>
        <strain evidence="2">NBRC 109709</strain>
    </source>
</reference>
<evidence type="ECO:0000313" key="2">
    <source>
        <dbReference type="EMBL" id="GMF27897.1"/>
    </source>
</evidence>